<sequence length="437" mass="47051">MELLLLLFLIVLNGLFAMSEIAVVSARKARLKVRADAGQQSADVALALQERPAGFLSTIQVGITSIGILSGAIGENALAQPIAETLAGVPLLAPYSSGLALALVVILITYFSVVVGELVPKRLALLAPESIAGLVARPMTWLAAAARPLVWLLSRSSDLLVRLLGAHAREEPPVSDEEIRVLMEQGAEAGVFHASEQALVANVLRLDEQHINEIMTPRKDVTYVDLHGSAEEIRQRILSNPHAHILVCEGGLEQIAGVLRTNDLVKSVLAGNRPDIRAVMRQPAYIPDSSTITNLFEQFRQTRTQLACIVDEYGDLTGVVTVTDVLEAIVGELPDGNDADPPELVQRSDGSWLLDGSMTIQRFKDAFHLSRLDDEAEDDYYTMGGFTMHQLGKVPAAADTFQCAGLQFEVLDMDGSRVDKLLVTPLSVPDSGADGTP</sequence>
<keyword evidence="4 8" id="KW-1133">Transmembrane helix</keyword>
<feature type="domain" description="CBS" evidence="10">
    <location>
        <begin position="215"/>
        <end position="276"/>
    </location>
</feature>
<feature type="domain" description="CBS" evidence="10">
    <location>
        <begin position="279"/>
        <end position="336"/>
    </location>
</feature>
<evidence type="ECO:0000256" key="7">
    <source>
        <dbReference type="PROSITE-ProRule" id="PRU00703"/>
    </source>
</evidence>
<dbReference type="InterPro" id="IPR036318">
    <property type="entry name" value="FAD-bd_PCMH-like_sf"/>
</dbReference>
<gene>
    <name evidence="12" type="ORF">MU846_10340</name>
</gene>
<dbReference type="InterPro" id="IPR000644">
    <property type="entry name" value="CBS_dom"/>
</dbReference>
<dbReference type="Gene3D" id="3.30.465.10">
    <property type="match status" value="1"/>
</dbReference>
<dbReference type="CDD" id="cd04590">
    <property type="entry name" value="CBS_pair_CorC_HlyC_assoc"/>
    <property type="match status" value="1"/>
</dbReference>
<dbReference type="SMART" id="SM01091">
    <property type="entry name" value="CorC_HlyC"/>
    <property type="match status" value="1"/>
</dbReference>
<keyword evidence="3" id="KW-0677">Repeat</keyword>
<feature type="transmembrane region" description="Helical" evidence="9">
    <location>
        <begin position="131"/>
        <end position="153"/>
    </location>
</feature>
<comment type="caution">
    <text evidence="12">The sequence shown here is derived from an EMBL/GenBank/DDBJ whole genome shotgun (WGS) entry which is preliminary data.</text>
</comment>
<dbReference type="Gene3D" id="3.10.580.10">
    <property type="entry name" value="CBS-domain"/>
    <property type="match status" value="1"/>
</dbReference>
<dbReference type="PROSITE" id="PS51846">
    <property type="entry name" value="CNNM"/>
    <property type="match status" value="1"/>
</dbReference>
<evidence type="ECO:0000256" key="1">
    <source>
        <dbReference type="ARBA" id="ARBA00004141"/>
    </source>
</evidence>
<evidence type="ECO:0000256" key="3">
    <source>
        <dbReference type="ARBA" id="ARBA00022737"/>
    </source>
</evidence>
<dbReference type="Pfam" id="PF03471">
    <property type="entry name" value="CorC_HlyC"/>
    <property type="match status" value="1"/>
</dbReference>
<keyword evidence="5 7" id="KW-0129">CBS domain</keyword>
<dbReference type="PANTHER" id="PTHR22777:SF17">
    <property type="entry name" value="UPF0053 PROTEIN SLL0260"/>
    <property type="match status" value="1"/>
</dbReference>
<dbReference type="InterPro" id="IPR044751">
    <property type="entry name" value="Ion_transp-like_CBS"/>
</dbReference>
<dbReference type="InterPro" id="IPR016169">
    <property type="entry name" value="FAD-bd_PCMH_sub2"/>
</dbReference>
<evidence type="ECO:0000256" key="8">
    <source>
        <dbReference type="PROSITE-ProRule" id="PRU01193"/>
    </source>
</evidence>
<dbReference type="PROSITE" id="PS51371">
    <property type="entry name" value="CBS"/>
    <property type="match status" value="2"/>
</dbReference>
<proteinExistence type="predicted"/>
<organism evidence="12 13">
    <name type="scientific">Alcanivorax quisquiliarum</name>
    <dbReference type="NCBI Taxonomy" id="2933565"/>
    <lineage>
        <taxon>Bacteria</taxon>
        <taxon>Pseudomonadati</taxon>
        <taxon>Pseudomonadota</taxon>
        <taxon>Gammaproteobacteria</taxon>
        <taxon>Oceanospirillales</taxon>
        <taxon>Alcanivoracaceae</taxon>
        <taxon>Alcanivorax</taxon>
    </lineage>
</organism>
<dbReference type="InterPro" id="IPR046342">
    <property type="entry name" value="CBS_dom_sf"/>
</dbReference>
<evidence type="ECO:0000259" key="10">
    <source>
        <dbReference type="PROSITE" id="PS51371"/>
    </source>
</evidence>
<comment type="subcellular location">
    <subcellularLocation>
        <location evidence="1">Membrane</location>
        <topology evidence="1">Multi-pass membrane protein</topology>
    </subcellularLocation>
</comment>
<dbReference type="SUPFAM" id="SSF56176">
    <property type="entry name" value="FAD-binding/transporter-associated domain-like"/>
    <property type="match status" value="1"/>
</dbReference>
<keyword evidence="6 8" id="KW-0472">Membrane</keyword>
<accession>A0ABT0E8D8</accession>
<name>A0ABT0E8D8_9GAMM</name>
<evidence type="ECO:0000256" key="9">
    <source>
        <dbReference type="SAM" id="Phobius"/>
    </source>
</evidence>
<feature type="transmembrane region" description="Helical" evidence="9">
    <location>
        <begin position="99"/>
        <end position="119"/>
    </location>
</feature>
<dbReference type="Pfam" id="PF00571">
    <property type="entry name" value="CBS"/>
    <property type="match status" value="1"/>
</dbReference>
<evidence type="ECO:0000256" key="2">
    <source>
        <dbReference type="ARBA" id="ARBA00022692"/>
    </source>
</evidence>
<dbReference type="Proteomes" id="UP001165524">
    <property type="component" value="Unassembled WGS sequence"/>
</dbReference>
<protein>
    <submittedName>
        <fullName evidence="12">Hemolysin family protein</fullName>
    </submittedName>
</protein>
<evidence type="ECO:0000313" key="12">
    <source>
        <dbReference type="EMBL" id="MCK0538108.1"/>
    </source>
</evidence>
<dbReference type="InterPro" id="IPR002550">
    <property type="entry name" value="CNNM"/>
</dbReference>
<evidence type="ECO:0000256" key="4">
    <source>
        <dbReference type="ARBA" id="ARBA00022989"/>
    </source>
</evidence>
<dbReference type="PANTHER" id="PTHR22777">
    <property type="entry name" value="HEMOLYSIN-RELATED"/>
    <property type="match status" value="1"/>
</dbReference>
<dbReference type="SMART" id="SM00116">
    <property type="entry name" value="CBS"/>
    <property type="match status" value="2"/>
</dbReference>
<keyword evidence="2 8" id="KW-0812">Transmembrane</keyword>
<dbReference type="SUPFAM" id="SSF54631">
    <property type="entry name" value="CBS-domain pair"/>
    <property type="match status" value="1"/>
</dbReference>
<evidence type="ECO:0000256" key="5">
    <source>
        <dbReference type="ARBA" id="ARBA00023122"/>
    </source>
</evidence>
<dbReference type="EMBL" id="JALKII010000006">
    <property type="protein sequence ID" value="MCK0538108.1"/>
    <property type="molecule type" value="Genomic_DNA"/>
</dbReference>
<reference evidence="12" key="1">
    <citation type="submission" date="2022-04" db="EMBL/GenBank/DDBJ databases">
        <title>Alcanivorax sp. CY1518 draft genome sequence.</title>
        <authorList>
            <person name="Zhao G."/>
            <person name="An M."/>
        </authorList>
    </citation>
    <scope>NUCLEOTIDE SEQUENCE</scope>
    <source>
        <strain evidence="12">CY1518</strain>
    </source>
</reference>
<feature type="domain" description="CNNM transmembrane" evidence="11">
    <location>
        <begin position="1"/>
        <end position="196"/>
    </location>
</feature>
<dbReference type="RefSeq" id="WP_246952401.1">
    <property type="nucleotide sequence ID" value="NZ_JALKII010000006.1"/>
</dbReference>
<dbReference type="Pfam" id="PF01595">
    <property type="entry name" value="CNNM"/>
    <property type="match status" value="1"/>
</dbReference>
<evidence type="ECO:0000313" key="13">
    <source>
        <dbReference type="Proteomes" id="UP001165524"/>
    </source>
</evidence>
<dbReference type="InterPro" id="IPR005170">
    <property type="entry name" value="Transptr-assoc_dom"/>
</dbReference>
<keyword evidence="13" id="KW-1185">Reference proteome</keyword>
<evidence type="ECO:0000256" key="6">
    <source>
        <dbReference type="ARBA" id="ARBA00023136"/>
    </source>
</evidence>
<evidence type="ECO:0000259" key="11">
    <source>
        <dbReference type="PROSITE" id="PS51846"/>
    </source>
</evidence>